<feature type="domain" description="Ig-like" evidence="2">
    <location>
        <begin position="7"/>
        <end position="112"/>
    </location>
</feature>
<dbReference type="InterPro" id="IPR003598">
    <property type="entry name" value="Ig_sub2"/>
</dbReference>
<dbReference type="InterPro" id="IPR007110">
    <property type="entry name" value="Ig-like_dom"/>
</dbReference>
<keyword evidence="1" id="KW-1133">Transmembrane helix</keyword>
<dbReference type="SUPFAM" id="SSF48726">
    <property type="entry name" value="Immunoglobulin"/>
    <property type="match status" value="1"/>
</dbReference>
<dbReference type="SMART" id="SM00409">
    <property type="entry name" value="IG"/>
    <property type="match status" value="1"/>
</dbReference>
<dbReference type="PROSITE" id="PS50835">
    <property type="entry name" value="IG_LIKE"/>
    <property type="match status" value="1"/>
</dbReference>
<dbReference type="SMART" id="SM00408">
    <property type="entry name" value="IGc2"/>
    <property type="match status" value="1"/>
</dbReference>
<keyword evidence="1" id="KW-0472">Membrane</keyword>
<dbReference type="Proteomes" id="UP000005237">
    <property type="component" value="Unassembled WGS sequence"/>
</dbReference>
<reference evidence="4" key="1">
    <citation type="submission" date="2010-08" db="EMBL/GenBank/DDBJ databases">
        <authorList>
            <consortium name="Caenorhabditis japonica Sequencing Consortium"/>
            <person name="Wilson R.K."/>
        </authorList>
    </citation>
    <scope>NUCLEOTIDE SEQUENCE [LARGE SCALE GENOMIC DNA]</scope>
    <source>
        <strain evidence="4">DF5081</strain>
    </source>
</reference>
<reference evidence="3" key="2">
    <citation type="submission" date="2022-06" db="UniProtKB">
        <authorList>
            <consortium name="EnsemblMetazoa"/>
        </authorList>
    </citation>
    <scope>IDENTIFICATION</scope>
    <source>
        <strain evidence="3">DF5081</strain>
    </source>
</reference>
<proteinExistence type="predicted"/>
<dbReference type="PANTHER" id="PTHR47633">
    <property type="entry name" value="IMMUNOGLOBULIN"/>
    <property type="match status" value="1"/>
</dbReference>
<sequence length="186" mass="21079">MGADDAPMFRSFLLVSRSEYCVTVKNCGTSERRQRQSFGPAVYASLSSTARIACPIIAYPEPNIIWFKDKFPLELSDRITFSDGILSIEDVKDEDAGVYRCEASNQFPVQIDGPEQSFVVKLDQELRIGDGYAWMLPLAIILIILLLLFLIIFTCQRCTKYKADQYNVADRERALHNDQVPLKNSV</sequence>
<keyword evidence="1" id="KW-0812">Transmembrane</keyword>
<organism evidence="3 4">
    <name type="scientific">Caenorhabditis japonica</name>
    <dbReference type="NCBI Taxonomy" id="281687"/>
    <lineage>
        <taxon>Eukaryota</taxon>
        <taxon>Metazoa</taxon>
        <taxon>Ecdysozoa</taxon>
        <taxon>Nematoda</taxon>
        <taxon>Chromadorea</taxon>
        <taxon>Rhabditida</taxon>
        <taxon>Rhabditina</taxon>
        <taxon>Rhabditomorpha</taxon>
        <taxon>Rhabditoidea</taxon>
        <taxon>Rhabditidae</taxon>
        <taxon>Peloderinae</taxon>
        <taxon>Caenorhabditis</taxon>
    </lineage>
</organism>
<evidence type="ECO:0000256" key="1">
    <source>
        <dbReference type="SAM" id="Phobius"/>
    </source>
</evidence>
<dbReference type="AlphaFoldDB" id="A0A8R1EG76"/>
<protein>
    <submittedName>
        <fullName evidence="3">Ig-like domain-containing protein</fullName>
    </submittedName>
</protein>
<dbReference type="InterPro" id="IPR013783">
    <property type="entry name" value="Ig-like_fold"/>
</dbReference>
<dbReference type="InterPro" id="IPR036179">
    <property type="entry name" value="Ig-like_dom_sf"/>
</dbReference>
<dbReference type="CDD" id="cd00096">
    <property type="entry name" value="Ig"/>
    <property type="match status" value="1"/>
</dbReference>
<feature type="transmembrane region" description="Helical" evidence="1">
    <location>
        <begin position="132"/>
        <end position="153"/>
    </location>
</feature>
<evidence type="ECO:0000259" key="2">
    <source>
        <dbReference type="PROSITE" id="PS50835"/>
    </source>
</evidence>
<name>A0A8R1EG76_CAEJA</name>
<accession>A0A8R1EG76</accession>
<dbReference type="InterPro" id="IPR003599">
    <property type="entry name" value="Ig_sub"/>
</dbReference>
<dbReference type="Gene3D" id="2.60.40.10">
    <property type="entry name" value="Immunoglobulins"/>
    <property type="match status" value="1"/>
</dbReference>
<keyword evidence="4" id="KW-1185">Reference proteome</keyword>
<evidence type="ECO:0000313" key="3">
    <source>
        <dbReference type="EnsemblMetazoa" id="CJA34396.1"/>
    </source>
</evidence>
<evidence type="ECO:0000313" key="4">
    <source>
        <dbReference type="Proteomes" id="UP000005237"/>
    </source>
</evidence>
<dbReference type="Pfam" id="PF13927">
    <property type="entry name" value="Ig_3"/>
    <property type="match status" value="1"/>
</dbReference>
<dbReference type="EnsemblMetazoa" id="CJA34396.1">
    <property type="protein sequence ID" value="CJA34396.1"/>
    <property type="gene ID" value="WBGene00210243"/>
</dbReference>